<evidence type="ECO:0000313" key="2">
    <source>
        <dbReference type="Proteomes" id="UP001431131"/>
    </source>
</evidence>
<dbReference type="AlphaFoldDB" id="A0AAW5E8W1"/>
<reference evidence="1" key="1">
    <citation type="submission" date="2022-02" db="EMBL/GenBank/DDBJ databases">
        <title>Fredinandcohnia quinoae sp. nov. isolated from Chenopodium quinoa seeds.</title>
        <authorList>
            <person name="Saati-Santamaria Z."/>
            <person name="Flores-Felix J.D."/>
            <person name="Igual J.M."/>
            <person name="Velazquez E."/>
            <person name="Garcia-Fraile P."/>
            <person name="Martinez-Molina E."/>
        </authorList>
    </citation>
    <scope>NUCLEOTIDE SEQUENCE</scope>
    <source>
        <strain evidence="1">SECRCQ15</strain>
    </source>
</reference>
<protein>
    <submittedName>
        <fullName evidence="1">Uncharacterized protein</fullName>
    </submittedName>
</protein>
<dbReference type="Proteomes" id="UP001431131">
    <property type="component" value="Unassembled WGS sequence"/>
</dbReference>
<comment type="caution">
    <text evidence="1">The sequence shown here is derived from an EMBL/GenBank/DDBJ whole genome shotgun (WGS) entry which is preliminary data.</text>
</comment>
<organism evidence="1 2">
    <name type="scientific">Fredinandcohnia quinoae</name>
    <dbReference type="NCBI Taxonomy" id="2918902"/>
    <lineage>
        <taxon>Bacteria</taxon>
        <taxon>Bacillati</taxon>
        <taxon>Bacillota</taxon>
        <taxon>Bacilli</taxon>
        <taxon>Bacillales</taxon>
        <taxon>Bacillaceae</taxon>
        <taxon>Fredinandcohnia</taxon>
    </lineage>
</organism>
<name>A0AAW5E8W1_9BACI</name>
<gene>
    <name evidence="1" type="ORF">MJG50_14100</name>
</gene>
<dbReference type="EMBL" id="JAKTTI010000022">
    <property type="protein sequence ID" value="MCH1626466.1"/>
    <property type="molecule type" value="Genomic_DNA"/>
</dbReference>
<accession>A0AAW5E8W1</accession>
<evidence type="ECO:0000313" key="1">
    <source>
        <dbReference type="EMBL" id="MCH1626466.1"/>
    </source>
</evidence>
<dbReference type="RefSeq" id="WP_240256382.1">
    <property type="nucleotide sequence ID" value="NZ_JAKTTI010000022.1"/>
</dbReference>
<sequence>MLKIVLIGLLLLVTIIYLIFKNRQKGVEVLTIQEFLYSGEVTGEKKTLIDNLNDYFKEDFQGDYNEDIDEGDE</sequence>
<proteinExistence type="predicted"/>
<keyword evidence="2" id="KW-1185">Reference proteome</keyword>